<dbReference type="InterPro" id="IPR025705">
    <property type="entry name" value="Beta_hexosaminidase_sua/sub"/>
</dbReference>
<evidence type="ECO:0000256" key="6">
    <source>
        <dbReference type="ARBA" id="ARBA00023295"/>
    </source>
</evidence>
<keyword evidence="4 7" id="KW-0378">Hydrolase</keyword>
<evidence type="ECO:0000313" key="12">
    <source>
        <dbReference type="EMBL" id="CAD9261722.1"/>
    </source>
</evidence>
<dbReference type="Pfam" id="PF14845">
    <property type="entry name" value="Glycohydro_20b2"/>
    <property type="match status" value="1"/>
</dbReference>
<feature type="active site" description="Proton donor" evidence="8">
    <location>
        <position position="309"/>
    </location>
</feature>
<keyword evidence="5" id="KW-0325">Glycoprotein</keyword>
<dbReference type="EMBL" id="HBGJ01031782">
    <property type="protein sequence ID" value="CAD9261722.1"/>
    <property type="molecule type" value="Transcribed_RNA"/>
</dbReference>
<feature type="domain" description="Glycoside hydrolase family 20 catalytic" evidence="10">
    <location>
        <begin position="160"/>
        <end position="461"/>
    </location>
</feature>
<feature type="domain" description="Beta-hexosaminidase eukaryotic type N-terminal" evidence="11">
    <location>
        <begin position="22"/>
        <end position="135"/>
    </location>
</feature>
<evidence type="ECO:0000259" key="10">
    <source>
        <dbReference type="Pfam" id="PF00728"/>
    </source>
</evidence>
<dbReference type="GO" id="GO:0005764">
    <property type="term" value="C:lysosome"/>
    <property type="evidence" value="ECO:0007669"/>
    <property type="project" value="TreeGrafter"/>
</dbReference>
<comment type="catalytic activity">
    <reaction evidence="1 7">
        <text>Hydrolysis of terminal non-reducing N-acetyl-D-hexosamine residues in N-acetyl-beta-D-hexosaminides.</text>
        <dbReference type="EC" id="3.2.1.52"/>
    </reaction>
</comment>
<evidence type="ECO:0000256" key="2">
    <source>
        <dbReference type="ARBA" id="ARBA00006285"/>
    </source>
</evidence>
<dbReference type="EC" id="3.2.1.52" evidence="7"/>
<dbReference type="AlphaFoldDB" id="A0A7S1UCH9"/>
<comment type="similarity">
    <text evidence="2 7">Belongs to the glycosyl hydrolase 20 family.</text>
</comment>
<name>A0A7S1UCH9_9STRA</name>
<proteinExistence type="inferred from homology"/>
<evidence type="ECO:0000256" key="9">
    <source>
        <dbReference type="SAM" id="SignalP"/>
    </source>
</evidence>
<evidence type="ECO:0000256" key="1">
    <source>
        <dbReference type="ARBA" id="ARBA00001231"/>
    </source>
</evidence>
<dbReference type="GO" id="GO:0016020">
    <property type="term" value="C:membrane"/>
    <property type="evidence" value="ECO:0007669"/>
    <property type="project" value="TreeGrafter"/>
</dbReference>
<dbReference type="SUPFAM" id="SSF51445">
    <property type="entry name" value="(Trans)glycosidases"/>
    <property type="match status" value="1"/>
</dbReference>
<dbReference type="Gene3D" id="3.30.379.10">
    <property type="entry name" value="Chitobiase/beta-hexosaminidase domain 2-like"/>
    <property type="match status" value="1"/>
</dbReference>
<dbReference type="GO" id="GO:0006689">
    <property type="term" value="P:ganglioside catabolic process"/>
    <property type="evidence" value="ECO:0007669"/>
    <property type="project" value="TreeGrafter"/>
</dbReference>
<keyword evidence="6 7" id="KW-0326">Glycosidase</keyword>
<evidence type="ECO:0000256" key="7">
    <source>
        <dbReference type="PIRNR" id="PIRNR001093"/>
    </source>
</evidence>
<evidence type="ECO:0000259" key="11">
    <source>
        <dbReference type="Pfam" id="PF14845"/>
    </source>
</evidence>
<dbReference type="PANTHER" id="PTHR22600">
    <property type="entry name" value="BETA-HEXOSAMINIDASE"/>
    <property type="match status" value="1"/>
</dbReference>
<dbReference type="Pfam" id="PF00728">
    <property type="entry name" value="Glyco_hydro_20"/>
    <property type="match status" value="1"/>
</dbReference>
<feature type="chain" id="PRO_5031463608" description="Beta-hexosaminidase" evidence="9">
    <location>
        <begin position="21"/>
        <end position="511"/>
    </location>
</feature>
<accession>A0A7S1UCH9</accession>
<dbReference type="PRINTS" id="PR00738">
    <property type="entry name" value="GLHYDRLASE20"/>
</dbReference>
<dbReference type="FunFam" id="3.20.20.80:FF:000063">
    <property type="entry name" value="Beta-hexosaminidase"/>
    <property type="match status" value="1"/>
</dbReference>
<reference evidence="12" key="1">
    <citation type="submission" date="2021-01" db="EMBL/GenBank/DDBJ databases">
        <authorList>
            <person name="Corre E."/>
            <person name="Pelletier E."/>
            <person name="Niang G."/>
            <person name="Scheremetjew M."/>
            <person name="Finn R."/>
            <person name="Kale V."/>
            <person name="Holt S."/>
            <person name="Cochrane G."/>
            <person name="Meng A."/>
            <person name="Brown T."/>
            <person name="Cohen L."/>
        </authorList>
    </citation>
    <scope>NUCLEOTIDE SEQUENCE</scope>
    <source>
        <strain evidence="12">CCMP2877</strain>
    </source>
</reference>
<protein>
    <recommendedName>
        <fullName evidence="7">Beta-hexosaminidase</fullName>
        <ecNumber evidence="7">3.2.1.52</ecNumber>
    </recommendedName>
</protein>
<evidence type="ECO:0000256" key="8">
    <source>
        <dbReference type="PIRSR" id="PIRSR001093-1"/>
    </source>
</evidence>
<dbReference type="SUPFAM" id="SSF55545">
    <property type="entry name" value="beta-N-acetylhexosaminidase-like domain"/>
    <property type="match status" value="1"/>
</dbReference>
<dbReference type="InterPro" id="IPR029019">
    <property type="entry name" value="HEX_eukaryotic_N"/>
</dbReference>
<dbReference type="InterPro" id="IPR017853">
    <property type="entry name" value="GH"/>
</dbReference>
<dbReference type="Gene3D" id="3.20.20.80">
    <property type="entry name" value="Glycosidases"/>
    <property type="match status" value="1"/>
</dbReference>
<evidence type="ECO:0000256" key="3">
    <source>
        <dbReference type="ARBA" id="ARBA00022729"/>
    </source>
</evidence>
<dbReference type="GO" id="GO:0004563">
    <property type="term" value="F:beta-N-acetylhexosaminidase activity"/>
    <property type="evidence" value="ECO:0007669"/>
    <property type="project" value="UniProtKB-EC"/>
</dbReference>
<sequence length="511" mass="56715">MRRGLCALAFALCAGGSARGAVWPKPRSAQIGQQTAYFATVQFRDTSPNQTPELHRAFKRYEALILTHPAEAATGSKGTLYVEVHSFSAGQMNVAMHEAYQMSVDNDAVGKDTKVLVKAQTFIGALRALETLSQLTRFDFDKRAYRMDGLPMAFDDGPRFQHRGALIDTARHFLPLSSIYAVLDSLSYAKMNVLHWHMVDSQSFPVSFPSHAELAREGAFSPSELYDVEDLKSVVAYARDRGIRVMAELDSPMHTASWCGGQPGICPDPEACPEPLDVSKEETFKVIGDLFDDIRGIFPDGMLHIGGDEVKMDCWNQSASITAWRDEKGFSLDDAYHYFTNRVIAMAMERGYTVVGWDEMWKHFGTTLPRSTVIQNWNMGNQTDVTNAGYRVLYTSFWHWYLDHTDTTWQDAYAANPAEGVANGVKVLGGEGALWGEYVDASDLMATLWPRLGAIAERLWSVDGATRDLDDAEQRLADFRCLLNRRGIPAAPLNNSIAREEPPGPGDCAGQ</sequence>
<dbReference type="InterPro" id="IPR015883">
    <property type="entry name" value="Glyco_hydro_20_cat"/>
</dbReference>
<organism evidence="12">
    <name type="scientific">Phaeomonas parva</name>
    <dbReference type="NCBI Taxonomy" id="124430"/>
    <lineage>
        <taxon>Eukaryota</taxon>
        <taxon>Sar</taxon>
        <taxon>Stramenopiles</taxon>
        <taxon>Ochrophyta</taxon>
        <taxon>Pinguiophyceae</taxon>
        <taxon>Pinguiochrysidales</taxon>
        <taxon>Pinguiochrysidaceae</taxon>
        <taxon>Phaeomonas</taxon>
    </lineage>
</organism>
<dbReference type="PANTHER" id="PTHR22600:SF21">
    <property type="entry name" value="BETA-HEXOSAMINIDASE A"/>
    <property type="match status" value="1"/>
</dbReference>
<keyword evidence="3 9" id="KW-0732">Signal</keyword>
<evidence type="ECO:0000256" key="5">
    <source>
        <dbReference type="ARBA" id="ARBA00023180"/>
    </source>
</evidence>
<evidence type="ECO:0000256" key="4">
    <source>
        <dbReference type="ARBA" id="ARBA00022801"/>
    </source>
</evidence>
<dbReference type="GO" id="GO:0005975">
    <property type="term" value="P:carbohydrate metabolic process"/>
    <property type="evidence" value="ECO:0007669"/>
    <property type="project" value="InterPro"/>
</dbReference>
<feature type="signal peptide" evidence="9">
    <location>
        <begin position="1"/>
        <end position="20"/>
    </location>
</feature>
<gene>
    <name evidence="12" type="ORF">PPAR1163_LOCUS20102</name>
</gene>
<dbReference type="GO" id="GO:0030203">
    <property type="term" value="P:glycosaminoglycan metabolic process"/>
    <property type="evidence" value="ECO:0007669"/>
    <property type="project" value="TreeGrafter"/>
</dbReference>
<dbReference type="InterPro" id="IPR029018">
    <property type="entry name" value="Hex-like_dom2"/>
</dbReference>
<dbReference type="PIRSF" id="PIRSF001093">
    <property type="entry name" value="B-hxosamndse_ab_euk"/>
    <property type="match status" value="1"/>
</dbReference>